<evidence type="ECO:0000313" key="3">
    <source>
        <dbReference type="EMBL" id="BCB75975.1"/>
    </source>
</evidence>
<gene>
    <name evidence="3" type="ORF">Pflav_023850</name>
</gene>
<dbReference type="Pfam" id="PF14399">
    <property type="entry name" value="BtrH_N"/>
    <property type="match status" value="1"/>
</dbReference>
<protein>
    <recommendedName>
        <fullName evidence="5">DUF4872 domain-containing protein</fullName>
    </recommendedName>
</protein>
<dbReference type="KEGG" id="pfla:Pflav_023850"/>
<reference evidence="3 4" key="1">
    <citation type="submission" date="2020-03" db="EMBL/GenBank/DDBJ databases">
        <title>Whole genome shotgun sequence of Phytohabitans flavus NBRC 107702.</title>
        <authorList>
            <person name="Komaki H."/>
            <person name="Tamura T."/>
        </authorList>
    </citation>
    <scope>NUCLEOTIDE SEQUENCE [LARGE SCALE GENOMIC DNA]</scope>
    <source>
        <strain evidence="3 4">NBRC 107702</strain>
    </source>
</reference>
<reference evidence="3 4" key="2">
    <citation type="submission" date="2020-03" db="EMBL/GenBank/DDBJ databases">
        <authorList>
            <person name="Ichikawa N."/>
            <person name="Kimura A."/>
            <person name="Kitahashi Y."/>
            <person name="Uohara A."/>
        </authorList>
    </citation>
    <scope>NUCLEOTIDE SEQUENCE [LARGE SCALE GENOMIC DNA]</scope>
    <source>
        <strain evidence="3 4">NBRC 107702</strain>
    </source>
</reference>
<dbReference type="InterPro" id="IPR026935">
    <property type="entry name" value="BtrH_N"/>
</dbReference>
<organism evidence="3 4">
    <name type="scientific">Phytohabitans flavus</name>
    <dbReference type="NCBI Taxonomy" id="1076124"/>
    <lineage>
        <taxon>Bacteria</taxon>
        <taxon>Bacillati</taxon>
        <taxon>Actinomycetota</taxon>
        <taxon>Actinomycetes</taxon>
        <taxon>Micromonosporales</taxon>
        <taxon>Micromonosporaceae</taxon>
    </lineage>
</organism>
<dbReference type="InterPro" id="IPR032369">
    <property type="entry name" value="DUF4872"/>
</dbReference>
<proteinExistence type="predicted"/>
<dbReference type="RefSeq" id="WP_197938337.1">
    <property type="nucleotide sequence ID" value="NZ_AP022870.1"/>
</dbReference>
<accession>A0A6F8XQ69</accession>
<name>A0A6F8XQ69_9ACTN</name>
<feature type="domain" description="DUF4872" evidence="2">
    <location>
        <begin position="203"/>
        <end position="355"/>
    </location>
</feature>
<evidence type="ECO:0000259" key="1">
    <source>
        <dbReference type="Pfam" id="PF14399"/>
    </source>
</evidence>
<keyword evidence="4" id="KW-1185">Reference proteome</keyword>
<feature type="domain" description="Butirosin biosynthesis protein H N-terminal" evidence="1">
    <location>
        <begin position="49"/>
        <end position="186"/>
    </location>
</feature>
<evidence type="ECO:0000313" key="4">
    <source>
        <dbReference type="Proteomes" id="UP000502508"/>
    </source>
</evidence>
<dbReference type="Proteomes" id="UP000502508">
    <property type="component" value="Chromosome"/>
</dbReference>
<evidence type="ECO:0008006" key="5">
    <source>
        <dbReference type="Google" id="ProtNLM"/>
    </source>
</evidence>
<sequence length="419" mass="44858">MTSGKHLKARIRTRMARTGERYSTARRHVVGAAEPAPSDHGWALRGGTHPDSANIANVLAHAGVSNLSEAMVLGIGGGLGAGYILWEFKQHRYTNLTLGYRYRWNYIDWTARTLDRLGATAHVHATSGAKGAAGELTARLEAGQPAIVWPDRQLIGYWHLPPHLDGFGGHPVVVYAATGDAMRVDDRNLAPLTVERSTLDRARGRVSSYKNNLVAVEAVTVPADLAPLVRAGIADCVAHLGAPSASFAVPAWGKWARLVTDTRNAKGWPRVFADGRGLTDALLSIWEGIEPVGMSGGHLRDLYADFLDEAAPLVGDTAAAASAFREAGRRWHDLAEAALPADVPEYQRLRELTADLAAGVAAGDEGAEARATAAGELWTLRADLYEKPPADTDFAALGTCLSTVYEAERDAVDALREVL</sequence>
<dbReference type="AlphaFoldDB" id="A0A6F8XQ69"/>
<dbReference type="EMBL" id="AP022870">
    <property type="protein sequence ID" value="BCB75975.1"/>
    <property type="molecule type" value="Genomic_DNA"/>
</dbReference>
<dbReference type="Pfam" id="PF16169">
    <property type="entry name" value="DUF4872"/>
    <property type="match status" value="1"/>
</dbReference>
<evidence type="ECO:0000259" key="2">
    <source>
        <dbReference type="Pfam" id="PF16169"/>
    </source>
</evidence>